<feature type="transmembrane region" description="Helical" evidence="8">
    <location>
        <begin position="481"/>
        <end position="501"/>
    </location>
</feature>
<dbReference type="eggNOG" id="KOG0255">
    <property type="taxonomic scope" value="Eukaryota"/>
</dbReference>
<dbReference type="GO" id="GO:0005628">
    <property type="term" value="C:prospore membrane"/>
    <property type="evidence" value="ECO:0007669"/>
    <property type="project" value="EnsemblFungi"/>
</dbReference>
<dbReference type="GeneID" id="5546914"/>
<dbReference type="FunFam" id="1.20.1720.10:FF:000009">
    <property type="entry name" value="MFS multidrug transporter"/>
    <property type="match status" value="1"/>
</dbReference>
<dbReference type="KEGG" id="vpo:Kpol_1048p45"/>
<dbReference type="InterPro" id="IPR020846">
    <property type="entry name" value="MFS_dom"/>
</dbReference>
<feature type="transmembrane region" description="Helical" evidence="8">
    <location>
        <begin position="212"/>
        <end position="231"/>
    </location>
</feature>
<gene>
    <name evidence="10" type="ORF">Kpol_1048p45</name>
</gene>
<feature type="region of interest" description="Disordered" evidence="7">
    <location>
        <begin position="101"/>
        <end position="155"/>
    </location>
</feature>
<dbReference type="Gene3D" id="1.20.1250.20">
    <property type="entry name" value="MFS general substrate transporter like domains"/>
    <property type="match status" value="1"/>
</dbReference>
<feature type="transmembrane region" description="Helical" evidence="8">
    <location>
        <begin position="551"/>
        <end position="572"/>
    </location>
</feature>
<feature type="compositionally biased region" description="Low complexity" evidence="7">
    <location>
        <begin position="142"/>
        <end position="154"/>
    </location>
</feature>
<evidence type="ECO:0000256" key="7">
    <source>
        <dbReference type="SAM" id="MobiDB-lite"/>
    </source>
</evidence>
<evidence type="ECO:0000256" key="8">
    <source>
        <dbReference type="SAM" id="Phobius"/>
    </source>
</evidence>
<keyword evidence="11" id="KW-1185">Reference proteome</keyword>
<feature type="transmembrane region" description="Helical" evidence="8">
    <location>
        <begin position="444"/>
        <end position="469"/>
    </location>
</feature>
<dbReference type="Pfam" id="PF07690">
    <property type="entry name" value="MFS_1"/>
    <property type="match status" value="1"/>
</dbReference>
<dbReference type="Proteomes" id="UP000000267">
    <property type="component" value="Unassembled WGS sequence"/>
</dbReference>
<accession>A7TGK7</accession>
<dbReference type="CDD" id="cd17323">
    <property type="entry name" value="MFS_Tpo1_MDR_like"/>
    <property type="match status" value="1"/>
</dbReference>
<name>A7TGK7_VANPO</name>
<keyword evidence="5 8" id="KW-0472">Membrane</keyword>
<dbReference type="Gene3D" id="1.20.1720.10">
    <property type="entry name" value="Multidrug resistance protein D"/>
    <property type="match status" value="1"/>
</dbReference>
<dbReference type="OrthoDB" id="3066029at2759"/>
<feature type="compositionally biased region" description="Low complexity" evidence="7">
    <location>
        <begin position="1"/>
        <end position="16"/>
    </location>
</feature>
<evidence type="ECO:0000259" key="9">
    <source>
        <dbReference type="PROSITE" id="PS50850"/>
    </source>
</evidence>
<feature type="transmembrane region" description="Helical" evidence="8">
    <location>
        <begin position="170"/>
        <end position="192"/>
    </location>
</feature>
<evidence type="ECO:0000256" key="5">
    <source>
        <dbReference type="ARBA" id="ARBA00023136"/>
    </source>
</evidence>
<evidence type="ECO:0000256" key="6">
    <source>
        <dbReference type="ARBA" id="ARBA00038347"/>
    </source>
</evidence>
<dbReference type="GO" id="GO:0005886">
    <property type="term" value="C:plasma membrane"/>
    <property type="evidence" value="ECO:0007669"/>
    <property type="project" value="TreeGrafter"/>
</dbReference>
<proteinExistence type="inferred from homology"/>
<keyword evidence="4 8" id="KW-1133">Transmembrane helix</keyword>
<feature type="transmembrane region" description="Helical" evidence="8">
    <location>
        <begin position="614"/>
        <end position="638"/>
    </location>
</feature>
<dbReference type="OMA" id="FQAFGSC"/>
<feature type="transmembrane region" description="Helical" evidence="8">
    <location>
        <begin position="265"/>
        <end position="286"/>
    </location>
</feature>
<evidence type="ECO:0000256" key="2">
    <source>
        <dbReference type="ARBA" id="ARBA00022448"/>
    </source>
</evidence>
<dbReference type="InterPro" id="IPR011701">
    <property type="entry name" value="MFS"/>
</dbReference>
<keyword evidence="2" id="KW-0813">Transport</keyword>
<dbReference type="PANTHER" id="PTHR23502">
    <property type="entry name" value="MAJOR FACILITATOR SUPERFAMILY"/>
    <property type="match status" value="1"/>
</dbReference>
<evidence type="ECO:0000256" key="4">
    <source>
        <dbReference type="ARBA" id="ARBA00022989"/>
    </source>
</evidence>
<feature type="region of interest" description="Disordered" evidence="7">
    <location>
        <begin position="1"/>
        <end position="33"/>
    </location>
</feature>
<comment type="subcellular location">
    <subcellularLocation>
        <location evidence="1">Membrane</location>
        <topology evidence="1">Multi-pass membrane protein</topology>
    </subcellularLocation>
</comment>
<dbReference type="InParanoid" id="A7TGK7"/>
<dbReference type="RefSeq" id="XP_001646472.1">
    <property type="nucleotide sequence ID" value="XM_001646422.1"/>
</dbReference>
<dbReference type="HOGENOM" id="CLU_008455_8_7_1"/>
<dbReference type="AlphaFoldDB" id="A7TGK7"/>
<dbReference type="PROSITE" id="PS50850">
    <property type="entry name" value="MFS"/>
    <property type="match status" value="1"/>
</dbReference>
<feature type="transmembrane region" description="Helical" evidence="8">
    <location>
        <begin position="522"/>
        <end position="545"/>
    </location>
</feature>
<feature type="transmembrane region" description="Helical" evidence="8">
    <location>
        <begin position="584"/>
        <end position="608"/>
    </location>
</feature>
<dbReference type="EMBL" id="DS480387">
    <property type="protein sequence ID" value="EDO18614.1"/>
    <property type="molecule type" value="Genomic_DNA"/>
</dbReference>
<feature type="transmembrane region" description="Helical" evidence="8">
    <location>
        <begin position="298"/>
        <end position="322"/>
    </location>
</feature>
<dbReference type="PANTHER" id="PTHR23502:SF21">
    <property type="entry name" value="DITYROSINE TRANSPORTER 1"/>
    <property type="match status" value="1"/>
</dbReference>
<evidence type="ECO:0000313" key="10">
    <source>
        <dbReference type="EMBL" id="EDO18614.1"/>
    </source>
</evidence>
<evidence type="ECO:0000313" key="11">
    <source>
        <dbReference type="Proteomes" id="UP000000267"/>
    </source>
</evidence>
<reference evidence="10 11" key="1">
    <citation type="journal article" date="2007" name="Proc. Natl. Acad. Sci. U.S.A.">
        <title>Independent sorting-out of thousands of duplicated gene pairs in two yeast species descended from a whole-genome duplication.</title>
        <authorList>
            <person name="Scannell D.R."/>
            <person name="Frank A.C."/>
            <person name="Conant G.C."/>
            <person name="Byrne K.P."/>
            <person name="Woolfit M."/>
            <person name="Wolfe K.H."/>
        </authorList>
    </citation>
    <scope>NUCLEOTIDE SEQUENCE [LARGE SCALE GENOMIC DNA]</scope>
    <source>
        <strain evidence="11">ATCC 22028 / DSM 70294 / BCRC 21397 / CBS 2163 / NBRC 10782 / NRRL Y-8283 / UCD 57-17</strain>
    </source>
</reference>
<dbReference type="GO" id="GO:0030476">
    <property type="term" value="P:ascospore wall assembly"/>
    <property type="evidence" value="ECO:0007669"/>
    <property type="project" value="EnsemblFungi"/>
</dbReference>
<protein>
    <recommendedName>
        <fullName evidence="9">Major facilitator superfamily (MFS) profile domain-containing protein</fullName>
    </recommendedName>
</protein>
<dbReference type="InterPro" id="IPR036259">
    <property type="entry name" value="MFS_trans_sf"/>
</dbReference>
<organism evidence="11">
    <name type="scientific">Vanderwaltozyma polyspora (strain ATCC 22028 / DSM 70294 / BCRC 21397 / CBS 2163 / NBRC 10782 / NRRL Y-8283 / UCD 57-17)</name>
    <name type="common">Kluyveromyces polysporus</name>
    <dbReference type="NCBI Taxonomy" id="436907"/>
    <lineage>
        <taxon>Eukaryota</taxon>
        <taxon>Fungi</taxon>
        <taxon>Dikarya</taxon>
        <taxon>Ascomycota</taxon>
        <taxon>Saccharomycotina</taxon>
        <taxon>Saccharomycetes</taxon>
        <taxon>Saccharomycetales</taxon>
        <taxon>Saccharomycetaceae</taxon>
        <taxon>Vanderwaltozyma</taxon>
    </lineage>
</organism>
<comment type="similarity">
    <text evidence="6">Belongs to the major facilitator superfamily. CAR1 family.</text>
</comment>
<feature type="transmembrane region" description="Helical" evidence="8">
    <location>
        <begin position="238"/>
        <end position="259"/>
    </location>
</feature>
<dbReference type="GO" id="GO:0005275">
    <property type="term" value="F:amine transmembrane transporter activity"/>
    <property type="evidence" value="ECO:0007669"/>
    <property type="project" value="EnsemblFungi"/>
</dbReference>
<evidence type="ECO:0000256" key="3">
    <source>
        <dbReference type="ARBA" id="ARBA00022692"/>
    </source>
</evidence>
<feature type="transmembrane region" description="Helical" evidence="8">
    <location>
        <begin position="328"/>
        <end position="348"/>
    </location>
</feature>
<dbReference type="FunCoup" id="A7TGK7">
    <property type="interactions" value="33"/>
</dbReference>
<evidence type="ECO:0000256" key="1">
    <source>
        <dbReference type="ARBA" id="ARBA00004141"/>
    </source>
</evidence>
<dbReference type="SUPFAM" id="SSF103473">
    <property type="entry name" value="MFS general substrate transporter"/>
    <property type="match status" value="1"/>
</dbReference>
<feature type="domain" description="Major facilitator superfamily (MFS) profile" evidence="9">
    <location>
        <begin position="173"/>
        <end position="644"/>
    </location>
</feature>
<keyword evidence="3 8" id="KW-0812">Transmembrane</keyword>
<feature type="compositionally biased region" description="Low complexity" evidence="7">
    <location>
        <begin position="104"/>
        <end position="130"/>
    </location>
</feature>
<sequence>MALDLENSNSNLNNSNKSDHDDPAVVSPSMKSFCSSDSPIVRAMTVPLDKMPTGLSGDFNIDDDIVDVPFDALNSNSSDYEKFGTDDNNNIVILNKNMEPEISNDTTNENGDDNNGNNKNYNGDSNNNDDVLNEKNKNGLQSDSNSLSNSNSNSPIDQELPYTSFTKGQVTTIFAIIIFIGFLGPMSGNIYIPALPTLQKAFNVSTTTINSTVSVFMAVFAIGPLIWGHFADICGRKWLYLCSLLLMTIVNILLASLPAKIGLLYFLRIFQAFSSSSVMSMGAGTVTDITAPKHRGKAIAYFMMGPNMGPIVAPIIAGVILINDNWRWLFGFTSIMSGVAFFLVLVFLPETLRCMVGNGDKRWIKHKNNNNNQYKNEKMAMKDNKSDLSAIESQTIQKDSNWQFFSNIGIQKPVTDDPTFQKLYPRPQKAGIHTYFSLLKYPPVLITSIGTALLFANYYAFSVTFSYYLQTQYGYSSFKTGLAYICPGVAMLIGSQTGGHLSDYIRARWIKTHENRRFPSEFRLYLQIWGIVINTAGCIGYGWTIQKHNSIIWSYVFAAMNAFGLTWCSNTTMTYLTELLARRAATAVALSTMFRNSAAAISSAIIMTLADKMGAGWCFTGLAFFNIISLIGIVYLIFNGNRWDDPPI</sequence>